<name>A0AAD7W402_9TELE</name>
<organism evidence="2 3">
    <name type="scientific">Aldrovandia affinis</name>
    <dbReference type="NCBI Taxonomy" id="143900"/>
    <lineage>
        <taxon>Eukaryota</taxon>
        <taxon>Metazoa</taxon>
        <taxon>Chordata</taxon>
        <taxon>Craniata</taxon>
        <taxon>Vertebrata</taxon>
        <taxon>Euteleostomi</taxon>
        <taxon>Actinopterygii</taxon>
        <taxon>Neopterygii</taxon>
        <taxon>Teleostei</taxon>
        <taxon>Notacanthiformes</taxon>
        <taxon>Halosauridae</taxon>
        <taxon>Aldrovandia</taxon>
    </lineage>
</organism>
<evidence type="ECO:0000313" key="2">
    <source>
        <dbReference type="EMBL" id="KAJ8378905.1"/>
    </source>
</evidence>
<keyword evidence="3" id="KW-1185">Reference proteome</keyword>
<dbReference type="EMBL" id="JAINUG010000307">
    <property type="protein sequence ID" value="KAJ8378905.1"/>
    <property type="molecule type" value="Genomic_DNA"/>
</dbReference>
<reference evidence="2" key="1">
    <citation type="journal article" date="2023" name="Science">
        <title>Genome structures resolve the early diversification of teleost fishes.</title>
        <authorList>
            <person name="Parey E."/>
            <person name="Louis A."/>
            <person name="Montfort J."/>
            <person name="Bouchez O."/>
            <person name="Roques C."/>
            <person name="Iampietro C."/>
            <person name="Lluch J."/>
            <person name="Castinel A."/>
            <person name="Donnadieu C."/>
            <person name="Desvignes T."/>
            <person name="Floi Bucao C."/>
            <person name="Jouanno E."/>
            <person name="Wen M."/>
            <person name="Mejri S."/>
            <person name="Dirks R."/>
            <person name="Jansen H."/>
            <person name="Henkel C."/>
            <person name="Chen W.J."/>
            <person name="Zahm M."/>
            <person name="Cabau C."/>
            <person name="Klopp C."/>
            <person name="Thompson A.W."/>
            <person name="Robinson-Rechavi M."/>
            <person name="Braasch I."/>
            <person name="Lecointre G."/>
            <person name="Bobe J."/>
            <person name="Postlethwait J.H."/>
            <person name="Berthelot C."/>
            <person name="Roest Crollius H."/>
            <person name="Guiguen Y."/>
        </authorList>
    </citation>
    <scope>NUCLEOTIDE SEQUENCE</scope>
    <source>
        <strain evidence="2">NC1722</strain>
    </source>
</reference>
<evidence type="ECO:0000313" key="3">
    <source>
        <dbReference type="Proteomes" id="UP001221898"/>
    </source>
</evidence>
<proteinExistence type="predicted"/>
<feature type="compositionally biased region" description="Basic and acidic residues" evidence="1">
    <location>
        <begin position="100"/>
        <end position="114"/>
    </location>
</feature>
<comment type="caution">
    <text evidence="2">The sequence shown here is derived from an EMBL/GenBank/DDBJ whole genome shotgun (WGS) entry which is preliminary data.</text>
</comment>
<feature type="compositionally biased region" description="Basic and acidic residues" evidence="1">
    <location>
        <begin position="1"/>
        <end position="11"/>
    </location>
</feature>
<evidence type="ECO:0000256" key="1">
    <source>
        <dbReference type="SAM" id="MobiDB-lite"/>
    </source>
</evidence>
<dbReference type="Proteomes" id="UP001221898">
    <property type="component" value="Unassembled WGS sequence"/>
</dbReference>
<accession>A0AAD7W402</accession>
<feature type="region of interest" description="Disordered" evidence="1">
    <location>
        <begin position="1"/>
        <end position="129"/>
    </location>
</feature>
<dbReference type="AlphaFoldDB" id="A0AAD7W402"/>
<feature type="compositionally biased region" description="Low complexity" evidence="1">
    <location>
        <begin position="64"/>
        <end position="73"/>
    </location>
</feature>
<sequence length="129" mass="13429">MRANTREKEQGEGAAEQTPSDTCGGLRGSSRRGPTGDGPPPTPTRMQGAAPPGQAETAVGDVTAASAARVRSLASEHETPAPRRSQRSPVGMSSVPTRTPRADMNHRSGEDRRHNPSAHGDSEEPAPSV</sequence>
<gene>
    <name evidence="2" type="ORF">AAFF_G00233390</name>
</gene>
<protein>
    <submittedName>
        <fullName evidence="2">Uncharacterized protein</fullName>
    </submittedName>
</protein>